<feature type="domain" description="EF-hand" evidence="3">
    <location>
        <begin position="50"/>
        <end position="85"/>
    </location>
</feature>
<organism evidence="4 5">
    <name type="scientific">Neogobius melanostomus</name>
    <name type="common">round goby</name>
    <dbReference type="NCBI Taxonomy" id="47308"/>
    <lineage>
        <taxon>Eukaryota</taxon>
        <taxon>Metazoa</taxon>
        <taxon>Chordata</taxon>
        <taxon>Craniata</taxon>
        <taxon>Vertebrata</taxon>
        <taxon>Euteleostomi</taxon>
        <taxon>Actinopterygii</taxon>
        <taxon>Neopterygii</taxon>
        <taxon>Teleostei</taxon>
        <taxon>Neoteleostei</taxon>
        <taxon>Acanthomorphata</taxon>
        <taxon>Gobiaria</taxon>
        <taxon>Gobiiformes</taxon>
        <taxon>Gobioidei</taxon>
        <taxon>Gobiidae</taxon>
        <taxon>Benthophilinae</taxon>
        <taxon>Neogobiini</taxon>
        <taxon>Neogobius</taxon>
    </lineage>
</organism>
<dbReference type="PANTHER" id="PTHR11639:SF126">
    <property type="entry name" value="S100 CALCIUM-BINDING PROTEIN W"/>
    <property type="match status" value="1"/>
</dbReference>
<dbReference type="InterPro" id="IPR002048">
    <property type="entry name" value="EF_hand_dom"/>
</dbReference>
<sequence length="115" mass="13317">MARLENIITSIHDIFMEYADDGGNKKQLNPEELKNLLEKEIQSPELKDKISVDAINEAMEMIDKNRDGEVNFREFCRCVCVLLNATTNLRWAKEAREARTERKMKKTDDNGVISQ</sequence>
<evidence type="ECO:0000256" key="1">
    <source>
        <dbReference type="ARBA" id="ARBA00022723"/>
    </source>
</evidence>
<dbReference type="GO" id="GO:0005615">
    <property type="term" value="C:extracellular space"/>
    <property type="evidence" value="ECO:0007669"/>
    <property type="project" value="TreeGrafter"/>
</dbReference>
<dbReference type="Proteomes" id="UP000694523">
    <property type="component" value="Unplaced"/>
</dbReference>
<dbReference type="Gene3D" id="1.10.238.10">
    <property type="entry name" value="EF-hand"/>
    <property type="match status" value="1"/>
</dbReference>
<name>A0A8C6TZZ6_9GOBI</name>
<dbReference type="InterPro" id="IPR018247">
    <property type="entry name" value="EF_Hand_1_Ca_BS"/>
</dbReference>
<dbReference type="PANTHER" id="PTHR11639">
    <property type="entry name" value="S100 CALCIUM-BINDING PROTEIN"/>
    <property type="match status" value="1"/>
</dbReference>
<dbReference type="GO" id="GO:0048471">
    <property type="term" value="C:perinuclear region of cytoplasm"/>
    <property type="evidence" value="ECO:0007669"/>
    <property type="project" value="TreeGrafter"/>
</dbReference>
<dbReference type="SMART" id="SM01394">
    <property type="entry name" value="S_100"/>
    <property type="match status" value="1"/>
</dbReference>
<dbReference type="InterPro" id="IPR011992">
    <property type="entry name" value="EF-hand-dom_pair"/>
</dbReference>
<dbReference type="GO" id="GO:0048306">
    <property type="term" value="F:calcium-dependent protein binding"/>
    <property type="evidence" value="ECO:0007669"/>
    <property type="project" value="TreeGrafter"/>
</dbReference>
<dbReference type="GO" id="GO:0046914">
    <property type="term" value="F:transition metal ion binding"/>
    <property type="evidence" value="ECO:0007669"/>
    <property type="project" value="InterPro"/>
</dbReference>
<evidence type="ECO:0000256" key="2">
    <source>
        <dbReference type="ARBA" id="ARBA00022837"/>
    </source>
</evidence>
<evidence type="ECO:0000313" key="5">
    <source>
        <dbReference type="Proteomes" id="UP000694523"/>
    </source>
</evidence>
<keyword evidence="1" id="KW-0479">Metal-binding</keyword>
<dbReference type="AlphaFoldDB" id="A0A8C6TZZ6"/>
<keyword evidence="2" id="KW-0106">Calcium</keyword>
<reference evidence="4" key="2">
    <citation type="submission" date="2025-09" db="UniProtKB">
        <authorList>
            <consortium name="Ensembl"/>
        </authorList>
    </citation>
    <scope>IDENTIFICATION</scope>
</reference>
<keyword evidence="5" id="KW-1185">Reference proteome</keyword>
<dbReference type="InterPro" id="IPR034325">
    <property type="entry name" value="S-100_dom"/>
</dbReference>
<reference evidence="4" key="1">
    <citation type="submission" date="2025-08" db="UniProtKB">
        <authorList>
            <consortium name="Ensembl"/>
        </authorList>
    </citation>
    <scope>IDENTIFICATION</scope>
</reference>
<dbReference type="GO" id="GO:0005509">
    <property type="term" value="F:calcium ion binding"/>
    <property type="evidence" value="ECO:0007669"/>
    <property type="project" value="InterPro"/>
</dbReference>
<dbReference type="Ensembl" id="ENSNMLT00000028770.1">
    <property type="protein sequence ID" value="ENSNMLP00000025736.1"/>
    <property type="gene ID" value="ENSNMLG00000016422.1"/>
</dbReference>
<dbReference type="Pfam" id="PF00036">
    <property type="entry name" value="EF-hand_1"/>
    <property type="match status" value="1"/>
</dbReference>
<dbReference type="Pfam" id="PF01023">
    <property type="entry name" value="S_100"/>
    <property type="match status" value="1"/>
</dbReference>
<dbReference type="InterPro" id="IPR013787">
    <property type="entry name" value="S100_Ca-bd_sub"/>
</dbReference>
<accession>A0A8C6TZZ6</accession>
<evidence type="ECO:0000259" key="3">
    <source>
        <dbReference type="PROSITE" id="PS50222"/>
    </source>
</evidence>
<evidence type="ECO:0000313" key="4">
    <source>
        <dbReference type="Ensembl" id="ENSNMLP00000025736.1"/>
    </source>
</evidence>
<dbReference type="PROSITE" id="PS00018">
    <property type="entry name" value="EF_HAND_1"/>
    <property type="match status" value="1"/>
</dbReference>
<protein>
    <recommendedName>
        <fullName evidence="3">EF-hand domain-containing protein</fullName>
    </recommendedName>
</protein>
<dbReference type="SMART" id="SM00054">
    <property type="entry name" value="EFh"/>
    <property type="match status" value="1"/>
</dbReference>
<dbReference type="SUPFAM" id="SSF47473">
    <property type="entry name" value="EF-hand"/>
    <property type="match status" value="1"/>
</dbReference>
<dbReference type="CDD" id="cd00213">
    <property type="entry name" value="S-100"/>
    <property type="match status" value="1"/>
</dbReference>
<proteinExistence type="predicted"/>
<dbReference type="PROSITE" id="PS50222">
    <property type="entry name" value="EF_HAND_2"/>
    <property type="match status" value="1"/>
</dbReference>